<protein>
    <submittedName>
        <fullName evidence="3">Plant UBX domain-containing protein 7-like</fullName>
    </submittedName>
</protein>
<accession>A0A9W3CRP5</accession>
<dbReference type="Gene3D" id="1.10.8.10">
    <property type="entry name" value="DNA helicase RuvA subunit, C-terminal domain"/>
    <property type="match status" value="1"/>
</dbReference>
<dbReference type="InterPro" id="IPR009060">
    <property type="entry name" value="UBA-like_sf"/>
</dbReference>
<keyword evidence="2" id="KW-1185">Reference proteome</keyword>
<proteinExistence type="predicted"/>
<dbReference type="KEGG" id="rsz:130503509"/>
<dbReference type="OrthoDB" id="270602at2759"/>
<sequence length="169" mass="18505">MAATNVTRTHLMGLTRLFELRVGYSCFAGLNINYIKIVLSVAIGFTVYESMKSWLRIPRRLVCLSDLSSNGGNALSSDQQRLVSSFLEIAVGQTSETARQFLEATSWKLEEAVQLFYVGGEGGILPSGTNTQPTVDDPMAAQSWGAADTGNERMQNDVVDDECVLLYLL</sequence>
<dbReference type="Proteomes" id="UP000504610">
    <property type="component" value="Unplaced"/>
</dbReference>
<evidence type="ECO:0000256" key="1">
    <source>
        <dbReference type="SAM" id="Phobius"/>
    </source>
</evidence>
<feature type="transmembrane region" description="Helical" evidence="1">
    <location>
        <begin position="22"/>
        <end position="48"/>
    </location>
</feature>
<dbReference type="Pfam" id="PF14555">
    <property type="entry name" value="UBA_4"/>
    <property type="match status" value="1"/>
</dbReference>
<organism evidence="2 3">
    <name type="scientific">Raphanus sativus</name>
    <name type="common">Radish</name>
    <name type="synonym">Raphanus raphanistrum var. sativus</name>
    <dbReference type="NCBI Taxonomy" id="3726"/>
    <lineage>
        <taxon>Eukaryota</taxon>
        <taxon>Viridiplantae</taxon>
        <taxon>Streptophyta</taxon>
        <taxon>Embryophyta</taxon>
        <taxon>Tracheophyta</taxon>
        <taxon>Spermatophyta</taxon>
        <taxon>Magnoliopsida</taxon>
        <taxon>eudicotyledons</taxon>
        <taxon>Gunneridae</taxon>
        <taxon>Pentapetalae</taxon>
        <taxon>rosids</taxon>
        <taxon>malvids</taxon>
        <taxon>Brassicales</taxon>
        <taxon>Brassicaceae</taxon>
        <taxon>Brassiceae</taxon>
        <taxon>Raphanus</taxon>
    </lineage>
</organism>
<name>A0A9W3CRP5_RAPSA</name>
<dbReference type="RefSeq" id="XP_056854106.1">
    <property type="nucleotide sequence ID" value="XM_056998126.1"/>
</dbReference>
<dbReference type="GeneID" id="130503509"/>
<keyword evidence="1" id="KW-0812">Transmembrane</keyword>
<reference evidence="3" key="1">
    <citation type="submission" date="2025-08" db="UniProtKB">
        <authorList>
            <consortium name="RefSeq"/>
        </authorList>
    </citation>
    <scope>IDENTIFICATION</scope>
    <source>
        <tissue evidence="3">Leaf</tissue>
    </source>
</reference>
<dbReference type="AlphaFoldDB" id="A0A9W3CRP5"/>
<gene>
    <name evidence="3" type="primary">LOC130503509</name>
</gene>
<dbReference type="SUPFAM" id="SSF46934">
    <property type="entry name" value="UBA-like"/>
    <property type="match status" value="1"/>
</dbReference>
<evidence type="ECO:0000313" key="2">
    <source>
        <dbReference type="Proteomes" id="UP000504610"/>
    </source>
</evidence>
<evidence type="ECO:0000313" key="3">
    <source>
        <dbReference type="RefSeq" id="XP_056854106.1"/>
    </source>
</evidence>
<keyword evidence="1" id="KW-1133">Transmembrane helix</keyword>
<keyword evidence="1" id="KW-0472">Membrane</keyword>